<protein>
    <submittedName>
        <fullName evidence="1">Uncharacterized protein</fullName>
    </submittedName>
</protein>
<keyword evidence="2" id="KW-1185">Reference proteome</keyword>
<reference evidence="1 2" key="1">
    <citation type="submission" date="2022-11" db="EMBL/GenBank/DDBJ databases">
        <title>Brucella sp. YY2X, whole genome shotgun sequencing project.</title>
        <authorList>
            <person name="Yang Y."/>
        </authorList>
    </citation>
    <scope>NUCLEOTIDE SEQUENCE [LARGE SCALE GENOMIC DNA]</scope>
    <source>
        <strain evidence="1 2">YY2X</strain>
    </source>
</reference>
<accession>A0ABT3QL80</accession>
<evidence type="ECO:0000313" key="2">
    <source>
        <dbReference type="Proteomes" id="UP001301216"/>
    </source>
</evidence>
<name>A0ABT3QL80_9HYPH</name>
<comment type="caution">
    <text evidence="1">The sequence shown here is derived from an EMBL/GenBank/DDBJ whole genome shotgun (WGS) entry which is preliminary data.</text>
</comment>
<organism evidence="1 2">
    <name type="scientific">Ochrobactrum chromiisoli</name>
    <dbReference type="NCBI Taxonomy" id="2993941"/>
    <lineage>
        <taxon>Bacteria</taxon>
        <taxon>Pseudomonadati</taxon>
        <taxon>Pseudomonadota</taxon>
        <taxon>Alphaproteobacteria</taxon>
        <taxon>Hyphomicrobiales</taxon>
        <taxon>Brucellaceae</taxon>
        <taxon>Brucella/Ochrobactrum group</taxon>
        <taxon>Ochrobactrum</taxon>
    </lineage>
</organism>
<dbReference type="Proteomes" id="UP001301216">
    <property type="component" value="Unassembled WGS sequence"/>
</dbReference>
<gene>
    <name evidence="1" type="ORF">OPR82_06175</name>
</gene>
<evidence type="ECO:0000313" key="1">
    <source>
        <dbReference type="EMBL" id="MCX2696363.1"/>
    </source>
</evidence>
<dbReference type="RefSeq" id="WP_265983665.1">
    <property type="nucleotide sequence ID" value="NZ_JAPHAV010000001.1"/>
</dbReference>
<sequence>MSDRPILFSAPTVATPEMIKAALDLVWEDSENHGELVRNIWGAMAAKHLSAQQYVDCACTKIQQDEHCLVGYPSLLCEICGGKGVVPYVKLDGPELWEIVFGIAYDAAHRITDEQYSKIAEAINSVFISPQSAASYLYGPFGYLNGHRALSEDSWTLESDPMENNEEYFAVPLYALRDPFKEIGTDFDGKPAVAATKRERDLAGIATRLIKWDKDFPVNCHNGYAGLKELDRIIADAKTALYGIQNPDREEL</sequence>
<dbReference type="EMBL" id="JAPHAV010000001">
    <property type="protein sequence ID" value="MCX2696363.1"/>
    <property type="molecule type" value="Genomic_DNA"/>
</dbReference>
<proteinExistence type="predicted"/>